<evidence type="ECO:0000313" key="1">
    <source>
        <dbReference type="EMBL" id="RPJ66362.1"/>
    </source>
</evidence>
<organism evidence="1 2">
    <name type="scientific">Alteromonas sediminis</name>
    <dbReference type="NCBI Taxonomy" id="2259342"/>
    <lineage>
        <taxon>Bacteria</taxon>
        <taxon>Pseudomonadati</taxon>
        <taxon>Pseudomonadota</taxon>
        <taxon>Gammaproteobacteria</taxon>
        <taxon>Alteromonadales</taxon>
        <taxon>Alteromonadaceae</taxon>
        <taxon>Alteromonas/Salinimonas group</taxon>
        <taxon>Alteromonas</taxon>
    </lineage>
</organism>
<reference evidence="1 2" key="1">
    <citation type="submission" date="2018-11" db="EMBL/GenBank/DDBJ databases">
        <authorList>
            <person name="Ye M.-Q."/>
            <person name="Du Z.-J."/>
        </authorList>
    </citation>
    <scope>NUCLEOTIDE SEQUENCE [LARGE SCALE GENOMIC DNA]</scope>
    <source>
        <strain evidence="1 2">U0105</strain>
    </source>
</reference>
<protein>
    <submittedName>
        <fullName evidence="1">Uncharacterized protein</fullName>
    </submittedName>
</protein>
<dbReference type="AlphaFoldDB" id="A0A3N5XZ95"/>
<dbReference type="EMBL" id="RPOK01000003">
    <property type="protein sequence ID" value="RPJ66362.1"/>
    <property type="molecule type" value="Genomic_DNA"/>
</dbReference>
<accession>A0A3N5XZ95</accession>
<comment type="caution">
    <text evidence="1">The sequence shown here is derived from an EMBL/GenBank/DDBJ whole genome shotgun (WGS) entry which is preliminary data.</text>
</comment>
<evidence type="ECO:0000313" key="2">
    <source>
        <dbReference type="Proteomes" id="UP000275281"/>
    </source>
</evidence>
<dbReference type="RefSeq" id="WP_124027721.1">
    <property type="nucleotide sequence ID" value="NZ_JBHRSN010000006.1"/>
</dbReference>
<sequence>MQSGKHYLIVLEAAPTIAPKAGSSAIINYESGGATPVSPVLNTVSDWSKSVHVCALKDGADPTVNRDRLSYKNDAGEGEFRTIALFKPLDV</sequence>
<keyword evidence="2" id="KW-1185">Reference proteome</keyword>
<gene>
    <name evidence="1" type="ORF">DRW07_09715</name>
</gene>
<proteinExistence type="predicted"/>
<dbReference type="Proteomes" id="UP000275281">
    <property type="component" value="Unassembled WGS sequence"/>
</dbReference>
<name>A0A3N5XZ95_9ALTE</name>